<feature type="region of interest" description="Disordered" evidence="1">
    <location>
        <begin position="361"/>
        <end position="382"/>
    </location>
</feature>
<reference evidence="2 3" key="1">
    <citation type="journal article" date="2025" name="Microbiol. Resour. Announc.">
        <title>Draft genome sequences for Neonectria magnoliae and Neonectria punicea, canker pathogens of Liriodendron tulipifera and Acer saccharum in West Virginia.</title>
        <authorList>
            <person name="Petronek H.M."/>
            <person name="Kasson M.T."/>
            <person name="Metheny A.M."/>
            <person name="Stauder C.M."/>
            <person name="Lovett B."/>
            <person name="Lynch S.C."/>
            <person name="Garnas J.R."/>
            <person name="Kasson L.R."/>
            <person name="Stajich J.E."/>
        </authorList>
    </citation>
    <scope>NUCLEOTIDE SEQUENCE [LARGE SCALE GENOMIC DNA]</scope>
    <source>
        <strain evidence="2 3">NRRL 64653</strain>
    </source>
</reference>
<comment type="caution">
    <text evidence="2">The sequence shown here is derived from an EMBL/GenBank/DDBJ whole genome shotgun (WGS) entry which is preliminary data.</text>
</comment>
<protein>
    <submittedName>
        <fullName evidence="2">Uncharacterized protein</fullName>
    </submittedName>
</protein>
<keyword evidence="3" id="KW-1185">Reference proteome</keyword>
<name>A0ABR1HHC7_9HYPO</name>
<dbReference type="EMBL" id="JAZAVJ010000031">
    <property type="protein sequence ID" value="KAK7420244.1"/>
    <property type="molecule type" value="Genomic_DNA"/>
</dbReference>
<dbReference type="Proteomes" id="UP001498476">
    <property type="component" value="Unassembled WGS sequence"/>
</dbReference>
<evidence type="ECO:0000313" key="2">
    <source>
        <dbReference type="EMBL" id="KAK7420244.1"/>
    </source>
</evidence>
<evidence type="ECO:0000313" key="3">
    <source>
        <dbReference type="Proteomes" id="UP001498476"/>
    </source>
</evidence>
<proteinExistence type="predicted"/>
<accession>A0ABR1HHC7</accession>
<organism evidence="2 3">
    <name type="scientific">Neonectria punicea</name>
    <dbReference type="NCBI Taxonomy" id="979145"/>
    <lineage>
        <taxon>Eukaryota</taxon>
        <taxon>Fungi</taxon>
        <taxon>Dikarya</taxon>
        <taxon>Ascomycota</taxon>
        <taxon>Pezizomycotina</taxon>
        <taxon>Sordariomycetes</taxon>
        <taxon>Hypocreomycetidae</taxon>
        <taxon>Hypocreales</taxon>
        <taxon>Nectriaceae</taxon>
        <taxon>Neonectria</taxon>
    </lineage>
</organism>
<evidence type="ECO:0000256" key="1">
    <source>
        <dbReference type="SAM" id="MobiDB-lite"/>
    </source>
</evidence>
<sequence length="1417" mass="158863">MDKTDPHTGVQCLSLKLDCFVLNKHLFEDEAYQIAPLNIPDHSSFLPGEFSGPDAIHDVDLHSTRPWSANSRIADVSKLLGSGDSGEQNLRTERLGVYLHWCLPRRFREGQAVDKKQDQGLGVREQHGVEAGVKYTEVPDRWIIIRFIAKSDKTEAPALTAFMVESNRIRRLGDEEVADMEQEAAPFIDRSATVEQQAEVFLGMKHKFQEAWVDPDPKGQYHSPLTIVDSANPLFADFQHHNFNVFSIHDDLSWSDDGKTLYAETTAVSYAVFGYISHATAHERLVCHGSLFNVLWNRNKAPDLVEASTTGQVLLKKQTVALGQDSLEAIQAYLQAYEDPDHFDWFGLFRESRQVIRQAGQAEKPGLKAPQDARSGFKPVSGGTRWRLKDGRDEVKQAPKPGELQAPVAGDMQLMYAKDTVQAFRDALDRHDRYLRHRLFCEWWKRRSQTPGSLYSRDDCQLESTKRINEAMKQLKTTQELLNKCDDTLKSGTPRLIETTRPEFFSRMAPAVIIGGMGTPWPSEFFQEQQDEPRDLKSLPLKLKDGKTALQTWLAALVDNSGQATGTICADHGMKNFFKSATEETPWKEGASPEVLPGRLRELFAAFENLDALNYDVPGWVRAAVEDLVEEWVLDMAGQDIAGLAPKKERKGLERHWDGRQPWRCLFLEWKIEYYHLPRRFWELRRKADGSAEYKIIDSINISSFDGMERHKRVMSGRSILRPNPTWILNTILKQFLSKIDQRQLGSTDLIDINKVLDQMKEAFHGLGLVAGDLDGLTDHLLTLRRGIHIIPYPPQAGDTPDEVEQSLLNELLKKATGFDVTPYGDALFSDPEAGLDFKPVTHGQARFTKFNVVDRFGQVVSPFGKDSSSLYPCLGPSLACQENLIEGPGFANSVELDKEGNSQFFQLGHSINQDCRLNSHFVVHSADREHHHPSTQWFESDVSGRNGPAKQGWRATTEYEDAVWGWLLVDFRDRGIQVYNAIGECMGEALLPGSIYGKVHWQVYYSEGDLSEEPKESQLQNLMDRMSDAKFLMGLWVMLADACQNIHHEPSMSAHGDQLLNLAGRPMALVNMGFSLELATPPMETQSYHDIRKRSPESKLSDYSFEVLLGDKPNMHDGLVGYFMPPAMEKAVPKDNEKKDKVSTVQDSEFPYRPDPSCIYTEFGYPGRTNVDASLKGDNFASPSQNPLYLSPSYHDPVELSSAMEYSYSQFNDPTSCVIIGAIVDPFQPIHVASGILPESTVKLPSWIASQTLQRMRLLFRGGPMLFAGDLPSEDDWSRPLNQTEREVAVPPVATNAGGGGENGATWSWLQPVIDGDSIEDLPTFVPYNIRETAVPSAGPGTSAEWPPPLGPHTCLEGFYKFGLKDIEADEANILLHHRSEVSNAAPRTLKLGVSASGTDARRAKHRLRGVKMGGP</sequence>
<gene>
    <name evidence="2" type="ORF">QQX98_002899</name>
</gene>